<organism evidence="3 4">
    <name type="scientific">Hymenobacter cellulosivorans</name>
    <dbReference type="NCBI Taxonomy" id="2932249"/>
    <lineage>
        <taxon>Bacteria</taxon>
        <taxon>Pseudomonadati</taxon>
        <taxon>Bacteroidota</taxon>
        <taxon>Cytophagia</taxon>
        <taxon>Cytophagales</taxon>
        <taxon>Hymenobacteraceae</taxon>
        <taxon>Hymenobacter</taxon>
    </lineage>
</organism>
<sequence length="360" mass="41235">MDVTWGWQHVNFYPDERREQDPITEAEALAAYTDFPWQAQLDQLNERYRAGTTSVPPGVWFRRGSETLTLTRANEWAVLADYQLVQAAYFYELSESWWAHTLAPEDLIQMFFAGSLSQWPGWHNADPDPYLDRATAAAPELVRFVSVSRASWRVWWPLLGAGVVGVLVLLFTSLPWWAPSMGGLWALLLLGPEAWLKWQYARVSEGQQVSINPVEHRLRVQDRWGVLEFDREQVRECSVVRGVADRYSTREYAHIVFQLKNRQVCVITHETGPPEEIARLLGVHYQSVAGFPSIQHRHLSEQELAAAAADHQRRIVEFRERFSGYSSAQLEAIVHGPERYASHAVAAAEQLLLSRTITNR</sequence>
<keyword evidence="1" id="KW-0472">Membrane</keyword>
<protein>
    <recommendedName>
        <fullName evidence="2">PH domain-containing protein</fullName>
    </recommendedName>
</protein>
<gene>
    <name evidence="3" type="ORF">MUN80_09940</name>
</gene>
<dbReference type="InterPro" id="IPR058916">
    <property type="entry name" value="PH_40"/>
</dbReference>
<evidence type="ECO:0000313" key="4">
    <source>
        <dbReference type="Proteomes" id="UP000831785"/>
    </source>
</evidence>
<feature type="domain" description="PH" evidence="2">
    <location>
        <begin position="148"/>
        <end position="268"/>
    </location>
</feature>
<evidence type="ECO:0000259" key="2">
    <source>
        <dbReference type="Pfam" id="PF26566"/>
    </source>
</evidence>
<accession>A0ABY4FEE4</accession>
<reference evidence="3 4" key="1">
    <citation type="submission" date="2022-04" db="EMBL/GenBank/DDBJ databases">
        <title>Hymenobacter sp. isolated from the air.</title>
        <authorList>
            <person name="Won M."/>
            <person name="Lee C.-M."/>
            <person name="Woen H.-Y."/>
            <person name="Kwon S.-W."/>
        </authorList>
    </citation>
    <scope>NUCLEOTIDE SEQUENCE [LARGE SCALE GENOMIC DNA]</scope>
    <source>
        <strain evidence="4">5116 S-27</strain>
    </source>
</reference>
<keyword evidence="1" id="KW-0812">Transmembrane</keyword>
<dbReference type="RefSeq" id="WP_244723019.1">
    <property type="nucleotide sequence ID" value="NZ_CP095049.1"/>
</dbReference>
<feature type="transmembrane region" description="Helical" evidence="1">
    <location>
        <begin position="154"/>
        <end position="171"/>
    </location>
</feature>
<name>A0ABY4FEE4_9BACT</name>
<proteinExistence type="predicted"/>
<keyword evidence="4" id="KW-1185">Reference proteome</keyword>
<dbReference type="EMBL" id="CP095049">
    <property type="protein sequence ID" value="UOQ55059.1"/>
    <property type="molecule type" value="Genomic_DNA"/>
</dbReference>
<evidence type="ECO:0000313" key="3">
    <source>
        <dbReference type="EMBL" id="UOQ55059.1"/>
    </source>
</evidence>
<dbReference type="Proteomes" id="UP000831785">
    <property type="component" value="Chromosome"/>
</dbReference>
<dbReference type="Pfam" id="PF26566">
    <property type="entry name" value="PH_40"/>
    <property type="match status" value="1"/>
</dbReference>
<evidence type="ECO:0000256" key="1">
    <source>
        <dbReference type="SAM" id="Phobius"/>
    </source>
</evidence>
<keyword evidence="1" id="KW-1133">Transmembrane helix</keyword>